<dbReference type="Ensembl" id="ENSNNAT00000018657.1">
    <property type="protein sequence ID" value="ENSNNAP00000017768.1"/>
    <property type="gene ID" value="ENSNNAG00000011893.1"/>
</dbReference>
<organism evidence="1 2">
    <name type="scientific">Naja naja</name>
    <name type="common">Indian cobra</name>
    <dbReference type="NCBI Taxonomy" id="35670"/>
    <lineage>
        <taxon>Eukaryota</taxon>
        <taxon>Metazoa</taxon>
        <taxon>Chordata</taxon>
        <taxon>Craniata</taxon>
        <taxon>Vertebrata</taxon>
        <taxon>Euteleostomi</taxon>
        <taxon>Lepidosauria</taxon>
        <taxon>Squamata</taxon>
        <taxon>Bifurcata</taxon>
        <taxon>Unidentata</taxon>
        <taxon>Episquamata</taxon>
        <taxon>Toxicofera</taxon>
        <taxon>Serpentes</taxon>
        <taxon>Colubroidea</taxon>
        <taxon>Elapidae</taxon>
        <taxon>Elapinae</taxon>
        <taxon>Naja</taxon>
    </lineage>
</organism>
<evidence type="ECO:0000313" key="1">
    <source>
        <dbReference type="Ensembl" id="ENSNNAP00000017768.1"/>
    </source>
</evidence>
<reference evidence="1" key="2">
    <citation type="submission" date="2025-09" db="UniProtKB">
        <authorList>
            <consortium name="Ensembl"/>
        </authorList>
    </citation>
    <scope>IDENTIFICATION</scope>
</reference>
<dbReference type="AlphaFoldDB" id="A0A8C6XSG7"/>
<reference evidence="1" key="1">
    <citation type="submission" date="2025-08" db="UniProtKB">
        <authorList>
            <consortium name="Ensembl"/>
        </authorList>
    </citation>
    <scope>IDENTIFICATION</scope>
</reference>
<sequence>MKCIGPSESQNLALVLEYALAREAKIWKAPVFQNFTLKVWVGFYQFAPIF</sequence>
<dbReference type="OrthoDB" id="769138at2759"/>
<proteinExistence type="predicted"/>
<name>A0A8C6XSG7_NAJNA</name>
<keyword evidence="2" id="KW-1185">Reference proteome</keyword>
<dbReference type="Proteomes" id="UP000694559">
    <property type="component" value="Unplaced"/>
</dbReference>
<dbReference type="GeneTree" id="ENSGT01010000229789"/>
<evidence type="ECO:0000313" key="2">
    <source>
        <dbReference type="Proteomes" id="UP000694559"/>
    </source>
</evidence>
<accession>A0A8C6XSG7</accession>
<protein>
    <submittedName>
        <fullName evidence="1">Uncharacterized protein</fullName>
    </submittedName>
</protein>